<sequence length="45" mass="4488">MRVIRKIALATIAAGIVVGSLSGGTALASTSTTAHPMCGTAICWE</sequence>
<gene>
    <name evidence="2" type="ORF">ACFSXZ_26550</name>
</gene>
<evidence type="ECO:0000313" key="2">
    <source>
        <dbReference type="EMBL" id="MFD2419895.1"/>
    </source>
</evidence>
<feature type="chain" id="PRO_5046322906" evidence="1">
    <location>
        <begin position="29"/>
        <end position="45"/>
    </location>
</feature>
<dbReference type="Proteomes" id="UP001597417">
    <property type="component" value="Unassembled WGS sequence"/>
</dbReference>
<name>A0ABW5FXV5_9PSEU</name>
<dbReference type="EMBL" id="JBHUKR010000015">
    <property type="protein sequence ID" value="MFD2419895.1"/>
    <property type="molecule type" value="Genomic_DNA"/>
</dbReference>
<organism evidence="2 3">
    <name type="scientific">Amycolatopsis pigmentata</name>
    <dbReference type="NCBI Taxonomy" id="450801"/>
    <lineage>
        <taxon>Bacteria</taxon>
        <taxon>Bacillati</taxon>
        <taxon>Actinomycetota</taxon>
        <taxon>Actinomycetes</taxon>
        <taxon>Pseudonocardiales</taxon>
        <taxon>Pseudonocardiaceae</taxon>
        <taxon>Amycolatopsis</taxon>
    </lineage>
</organism>
<protein>
    <submittedName>
        <fullName evidence="2">Uncharacterized protein</fullName>
    </submittedName>
</protein>
<evidence type="ECO:0000313" key="3">
    <source>
        <dbReference type="Proteomes" id="UP001597417"/>
    </source>
</evidence>
<dbReference type="RefSeq" id="WP_378267920.1">
    <property type="nucleotide sequence ID" value="NZ_JBHUKR010000015.1"/>
</dbReference>
<accession>A0ABW5FXV5</accession>
<reference evidence="3" key="1">
    <citation type="journal article" date="2019" name="Int. J. Syst. Evol. Microbiol.">
        <title>The Global Catalogue of Microorganisms (GCM) 10K type strain sequencing project: providing services to taxonomists for standard genome sequencing and annotation.</title>
        <authorList>
            <consortium name="The Broad Institute Genomics Platform"/>
            <consortium name="The Broad Institute Genome Sequencing Center for Infectious Disease"/>
            <person name="Wu L."/>
            <person name="Ma J."/>
        </authorList>
    </citation>
    <scope>NUCLEOTIDE SEQUENCE [LARGE SCALE GENOMIC DNA]</scope>
    <source>
        <strain evidence="3">CGMCC 4.7645</strain>
    </source>
</reference>
<comment type="caution">
    <text evidence="2">The sequence shown here is derived from an EMBL/GenBank/DDBJ whole genome shotgun (WGS) entry which is preliminary data.</text>
</comment>
<keyword evidence="3" id="KW-1185">Reference proteome</keyword>
<proteinExistence type="predicted"/>
<keyword evidence="1" id="KW-0732">Signal</keyword>
<feature type="signal peptide" evidence="1">
    <location>
        <begin position="1"/>
        <end position="28"/>
    </location>
</feature>
<evidence type="ECO:0000256" key="1">
    <source>
        <dbReference type="SAM" id="SignalP"/>
    </source>
</evidence>